<keyword evidence="1" id="KW-0347">Helicase</keyword>
<dbReference type="Gene3D" id="3.40.50.300">
    <property type="entry name" value="P-loop containing nucleotide triphosphate hydrolases"/>
    <property type="match status" value="2"/>
</dbReference>
<dbReference type="HOGENOM" id="CLU_051182_0_0_0"/>
<dbReference type="Pfam" id="PF13245">
    <property type="entry name" value="AAA_19"/>
    <property type="match status" value="1"/>
</dbReference>
<organism evidence="1 2">
    <name type="scientific">Deinococcus gobiensis (strain DSM 21396 / JCM 16679 / CGMCC 1.7299 / I-0)</name>
    <dbReference type="NCBI Taxonomy" id="745776"/>
    <lineage>
        <taxon>Bacteria</taxon>
        <taxon>Thermotogati</taxon>
        <taxon>Deinococcota</taxon>
        <taxon>Deinococci</taxon>
        <taxon>Deinococcales</taxon>
        <taxon>Deinococcaceae</taxon>
        <taxon>Deinococcus</taxon>
    </lineage>
</organism>
<keyword evidence="1" id="KW-0067">ATP-binding</keyword>
<dbReference type="GO" id="GO:0005524">
    <property type="term" value="F:ATP binding"/>
    <property type="evidence" value="ECO:0007669"/>
    <property type="project" value="InterPro"/>
</dbReference>
<gene>
    <name evidence="1" type="ordered locus">DGo_PD0043</name>
</gene>
<proteinExistence type="predicted"/>
<accession>H8H3M0</accession>
<dbReference type="InterPro" id="IPR027417">
    <property type="entry name" value="P-loop_NTPase"/>
</dbReference>
<keyword evidence="2" id="KW-1185">Reference proteome</keyword>
<dbReference type="RefSeq" id="WP_014686927.1">
    <property type="nucleotide sequence ID" value="NC_017792.1"/>
</dbReference>
<dbReference type="InterPro" id="IPR000212">
    <property type="entry name" value="DNA_helicase_UvrD/REP"/>
</dbReference>
<dbReference type="KEGG" id="dgo:DGo_PD0043"/>
<keyword evidence="1" id="KW-0378">Hydrolase</keyword>
<dbReference type="GO" id="GO:0003677">
    <property type="term" value="F:DNA binding"/>
    <property type="evidence" value="ECO:0007669"/>
    <property type="project" value="InterPro"/>
</dbReference>
<keyword evidence="1" id="KW-0547">Nucleotide-binding</keyword>
<dbReference type="OrthoDB" id="9787585at2"/>
<protein>
    <submittedName>
        <fullName evidence="1">Superfamily I DNA and RNA helicase</fullName>
    </submittedName>
</protein>
<dbReference type="Proteomes" id="UP000007575">
    <property type="component" value="Plasmid P4"/>
</dbReference>
<name>H8H3M0_DEIGI</name>
<evidence type="ECO:0000313" key="2">
    <source>
        <dbReference type="Proteomes" id="UP000007575"/>
    </source>
</evidence>
<dbReference type="PANTHER" id="PTHR11070:SF2">
    <property type="entry name" value="ATP-DEPENDENT DNA HELICASE SRS2"/>
    <property type="match status" value="1"/>
</dbReference>
<dbReference type="PANTHER" id="PTHR11070">
    <property type="entry name" value="UVRD / RECB / PCRA DNA HELICASE FAMILY MEMBER"/>
    <property type="match status" value="1"/>
</dbReference>
<sequence length="373" mass="42106">MRLPAYEDLSKEQDAVLTLPLDGRYLIGGAPGTGKTVVALYRASRMAREGKSLRFLMYSKLLSAYTTATASGGATAPLTASISTYHRWLSSLYWSTYRKPTPTMPDNTWAFDWNNIIAQMAEKPPARTMDHLLIDEGQDLPSELYTVTSIFLTENITVFADENQRITSTQTMMHEIRAAAGIPQHNTFTLTQNFRNTVQIHNLACWFHRGSPTGLATPPVRRGNRPTFLDSADLSAQVDYIQRYEQLNANRSIGVLVRTRSELKKILHMLNGRTHNPVHVYLSKEKVMPEFDRDGITILCHDSAKGLEFDTVFLPGLEYVDAARVEQADVMMKMYVLCTRARQDLFLMYAGETCALRDALPDDLIRKTTLKDD</sequence>
<geneLocation type="plasmid" evidence="1 2">
    <name>P4</name>
</geneLocation>
<dbReference type="SUPFAM" id="SSF52540">
    <property type="entry name" value="P-loop containing nucleoside triphosphate hydrolases"/>
    <property type="match status" value="1"/>
</dbReference>
<evidence type="ECO:0000313" key="1">
    <source>
        <dbReference type="EMBL" id="AFD28117.1"/>
    </source>
</evidence>
<reference evidence="1 2" key="1">
    <citation type="journal article" date="2012" name="PLoS ONE">
        <title>Genome sequence and transcriptome analysis of the radioresistant bacterium Deinococcus gobiensis: insights into the extreme environmental adaptations.</title>
        <authorList>
            <person name="Yuan M."/>
            <person name="Chen M."/>
            <person name="Zhang W."/>
            <person name="Lu W."/>
            <person name="Wang J."/>
            <person name="Yang M."/>
            <person name="Zhao P."/>
            <person name="Tang R."/>
            <person name="Li X."/>
            <person name="Hao Y."/>
            <person name="Zhou Z."/>
            <person name="Zhan Y."/>
            <person name="Yu H."/>
            <person name="Teng C."/>
            <person name="Yan Y."/>
            <person name="Ping S."/>
            <person name="Wang Y."/>
            <person name="Lin M."/>
        </authorList>
    </citation>
    <scope>NUCLEOTIDE SEQUENCE [LARGE SCALE GENOMIC DNA]</scope>
    <source>
        <strain evidence="2">DSM 21396 / JCM 16679 / CGMCC 1.7299 / I-0</strain>
        <plasmid evidence="1">P4</plasmid>
    </source>
</reference>
<dbReference type="PATRIC" id="fig|745776.4.peg.4023"/>
<dbReference type="GO" id="GO:0000725">
    <property type="term" value="P:recombinational repair"/>
    <property type="evidence" value="ECO:0007669"/>
    <property type="project" value="TreeGrafter"/>
</dbReference>
<dbReference type="GO" id="GO:0043138">
    <property type="term" value="F:3'-5' DNA helicase activity"/>
    <property type="evidence" value="ECO:0007669"/>
    <property type="project" value="TreeGrafter"/>
</dbReference>
<dbReference type="EMBL" id="CP002195">
    <property type="protein sequence ID" value="AFD28117.1"/>
    <property type="molecule type" value="Genomic_DNA"/>
</dbReference>
<dbReference type="AlphaFoldDB" id="H8H3M0"/>
<keyword evidence="1" id="KW-0614">Plasmid</keyword>